<feature type="transmembrane region" description="Helical" evidence="8">
    <location>
        <begin position="39"/>
        <end position="56"/>
    </location>
</feature>
<evidence type="ECO:0000313" key="10">
    <source>
        <dbReference type="EMBL" id="CZE48964.1"/>
    </source>
</evidence>
<keyword evidence="5 8" id="KW-0812">Transmembrane</keyword>
<feature type="transmembrane region" description="Helical" evidence="8">
    <location>
        <begin position="128"/>
        <end position="146"/>
    </location>
</feature>
<feature type="domain" description="EamA" evidence="9">
    <location>
        <begin position="8"/>
        <end position="142"/>
    </location>
</feature>
<sequence>MEKDETKIGLFYGVATFVMWGIFPIYFKLLKDVDATEILAHRIFWSAIFVFLFIKFSNKMMSLKRYFLDRNVVFKLVLSGFFVAVNWGIYIYAVNSNQILEASLGYFINPLMYIILGAIVFKEKPSTLGKISIAIVVCAILLQIFILGKIPFIAILLPALFAIYGLIKKKLAVPSFEGLFIETFFWAIFALIYIVFLQVKGSGSFGFNQIGFLLVISGIVTVAPLLTFNSAATKLKLSTIGYLQYISPTMTTLLAIFLYKEEFDVYRLISFVMIWISLILITINGIKGAKSV</sequence>
<evidence type="ECO:0000256" key="3">
    <source>
        <dbReference type="ARBA" id="ARBA00022448"/>
    </source>
</evidence>
<organism evidence="10 11">
    <name type="scientific">Campylobacter geochelonis</name>
    <dbReference type="NCBI Taxonomy" id="1780362"/>
    <lineage>
        <taxon>Bacteria</taxon>
        <taxon>Pseudomonadati</taxon>
        <taxon>Campylobacterota</taxon>
        <taxon>Epsilonproteobacteria</taxon>
        <taxon>Campylobacterales</taxon>
        <taxon>Campylobacteraceae</taxon>
        <taxon>Campylobacter</taxon>
    </lineage>
</organism>
<dbReference type="Pfam" id="PF00892">
    <property type="entry name" value="EamA"/>
    <property type="match status" value="2"/>
</dbReference>
<evidence type="ECO:0000256" key="8">
    <source>
        <dbReference type="SAM" id="Phobius"/>
    </source>
</evidence>
<keyword evidence="6 8" id="KW-1133">Transmembrane helix</keyword>
<comment type="subcellular location">
    <subcellularLocation>
        <location evidence="1">Cell membrane</location>
        <topology evidence="1">Multi-pass membrane protein</topology>
    </subcellularLocation>
</comment>
<dbReference type="GO" id="GO:0005886">
    <property type="term" value="C:plasma membrane"/>
    <property type="evidence" value="ECO:0007669"/>
    <property type="project" value="UniProtKB-SubCell"/>
</dbReference>
<gene>
    <name evidence="10" type="primary">rarD_2</name>
    <name evidence="10" type="ORF">ERS672216_01682</name>
</gene>
<dbReference type="RefSeq" id="WP_075493270.1">
    <property type="nucleotide sequence ID" value="NZ_CP053844.1"/>
</dbReference>
<protein>
    <submittedName>
        <fullName evidence="10">RarD protein</fullName>
    </submittedName>
</protein>
<evidence type="ECO:0000256" key="2">
    <source>
        <dbReference type="ARBA" id="ARBA00007362"/>
    </source>
</evidence>
<dbReference type="InterPro" id="IPR000620">
    <property type="entry name" value="EamA_dom"/>
</dbReference>
<feature type="transmembrane region" description="Helical" evidence="8">
    <location>
        <begin position="265"/>
        <end position="286"/>
    </location>
</feature>
<comment type="similarity">
    <text evidence="2">Belongs to the EamA transporter family.</text>
</comment>
<feature type="domain" description="EamA" evidence="9">
    <location>
        <begin position="153"/>
        <end position="282"/>
    </location>
</feature>
<feature type="transmembrane region" description="Helical" evidence="8">
    <location>
        <begin position="240"/>
        <end position="259"/>
    </location>
</feature>
<dbReference type="OrthoDB" id="369870at2"/>
<evidence type="ECO:0000313" key="11">
    <source>
        <dbReference type="Proteomes" id="UP000069632"/>
    </source>
</evidence>
<evidence type="ECO:0000256" key="6">
    <source>
        <dbReference type="ARBA" id="ARBA00022989"/>
    </source>
</evidence>
<feature type="transmembrane region" description="Helical" evidence="8">
    <location>
        <begin position="72"/>
        <end position="92"/>
    </location>
</feature>
<keyword evidence="7 8" id="KW-0472">Membrane</keyword>
<keyword evidence="3" id="KW-0813">Transport</keyword>
<evidence type="ECO:0000256" key="7">
    <source>
        <dbReference type="ARBA" id="ARBA00023136"/>
    </source>
</evidence>
<evidence type="ECO:0000256" key="1">
    <source>
        <dbReference type="ARBA" id="ARBA00004651"/>
    </source>
</evidence>
<dbReference type="InterPro" id="IPR004626">
    <property type="entry name" value="RarD"/>
</dbReference>
<feature type="transmembrane region" description="Helical" evidence="8">
    <location>
        <begin position="205"/>
        <end position="228"/>
    </location>
</feature>
<accession>A0A128EJD1</accession>
<evidence type="ECO:0000256" key="5">
    <source>
        <dbReference type="ARBA" id="ARBA00022692"/>
    </source>
</evidence>
<feature type="transmembrane region" description="Helical" evidence="8">
    <location>
        <begin position="104"/>
        <end position="121"/>
    </location>
</feature>
<dbReference type="InterPro" id="IPR037185">
    <property type="entry name" value="EmrE-like"/>
</dbReference>
<dbReference type="EMBL" id="FIZP01000012">
    <property type="protein sequence ID" value="CZE48964.1"/>
    <property type="molecule type" value="Genomic_DNA"/>
</dbReference>
<reference evidence="10 11" key="1">
    <citation type="submission" date="2016-02" db="EMBL/GenBank/DDBJ databases">
        <authorList>
            <consortium name="Pathogen Informatics"/>
        </authorList>
    </citation>
    <scope>NUCLEOTIDE SEQUENCE [LARGE SCALE GENOMIC DNA]</scope>
    <source>
        <strain evidence="10 11">RC20</strain>
    </source>
</reference>
<proteinExistence type="inferred from homology"/>
<keyword evidence="4" id="KW-1003">Cell membrane</keyword>
<dbReference type="Proteomes" id="UP000069632">
    <property type="component" value="Unassembled WGS sequence"/>
</dbReference>
<evidence type="ECO:0000256" key="4">
    <source>
        <dbReference type="ARBA" id="ARBA00022475"/>
    </source>
</evidence>
<feature type="transmembrane region" description="Helical" evidence="8">
    <location>
        <begin position="9"/>
        <end position="27"/>
    </location>
</feature>
<dbReference type="AlphaFoldDB" id="A0A128EJD1"/>
<evidence type="ECO:0000259" key="9">
    <source>
        <dbReference type="Pfam" id="PF00892"/>
    </source>
</evidence>
<dbReference type="SUPFAM" id="SSF103481">
    <property type="entry name" value="Multidrug resistance efflux transporter EmrE"/>
    <property type="match status" value="2"/>
</dbReference>
<dbReference type="PANTHER" id="PTHR22911:SF137">
    <property type="entry name" value="SOLUTE CARRIER FAMILY 35 MEMBER G2-RELATED"/>
    <property type="match status" value="1"/>
</dbReference>
<feature type="transmembrane region" description="Helical" evidence="8">
    <location>
        <begin position="152"/>
        <end position="167"/>
    </location>
</feature>
<feature type="transmembrane region" description="Helical" evidence="8">
    <location>
        <begin position="179"/>
        <end position="199"/>
    </location>
</feature>
<dbReference type="NCBIfam" id="TIGR00688">
    <property type="entry name" value="rarD"/>
    <property type="match status" value="1"/>
</dbReference>
<keyword evidence="11" id="KW-1185">Reference proteome</keyword>
<dbReference type="PANTHER" id="PTHR22911">
    <property type="entry name" value="ACYL-MALONYL CONDENSING ENZYME-RELATED"/>
    <property type="match status" value="1"/>
</dbReference>
<name>A0A128EJD1_9BACT</name>